<evidence type="ECO:0000256" key="4">
    <source>
        <dbReference type="ARBA" id="ARBA00023125"/>
    </source>
</evidence>
<dbReference type="InterPro" id="IPR001275">
    <property type="entry name" value="DM_DNA-bd"/>
</dbReference>
<dbReference type="EMBL" id="JBBCAQ010000006">
    <property type="protein sequence ID" value="KAK7603112.1"/>
    <property type="molecule type" value="Genomic_DNA"/>
</dbReference>
<evidence type="ECO:0000256" key="2">
    <source>
        <dbReference type="ARBA" id="ARBA00022723"/>
    </source>
</evidence>
<organism evidence="9 10">
    <name type="scientific">Parthenolecanium corni</name>
    <dbReference type="NCBI Taxonomy" id="536013"/>
    <lineage>
        <taxon>Eukaryota</taxon>
        <taxon>Metazoa</taxon>
        <taxon>Ecdysozoa</taxon>
        <taxon>Arthropoda</taxon>
        <taxon>Hexapoda</taxon>
        <taxon>Insecta</taxon>
        <taxon>Pterygota</taxon>
        <taxon>Neoptera</taxon>
        <taxon>Paraneoptera</taxon>
        <taxon>Hemiptera</taxon>
        <taxon>Sternorrhyncha</taxon>
        <taxon>Coccoidea</taxon>
        <taxon>Coccidae</taxon>
        <taxon>Parthenolecanium</taxon>
    </lineage>
</organism>
<evidence type="ECO:0000259" key="8">
    <source>
        <dbReference type="PROSITE" id="PS50809"/>
    </source>
</evidence>
<protein>
    <recommendedName>
        <fullName evidence="8">DM domain-containing protein</fullName>
    </recommendedName>
</protein>
<keyword evidence="5 6" id="KW-0539">Nucleus</keyword>
<evidence type="ECO:0000313" key="9">
    <source>
        <dbReference type="EMBL" id="KAK7603112.1"/>
    </source>
</evidence>
<dbReference type="GO" id="GO:0000981">
    <property type="term" value="F:DNA-binding transcription factor activity, RNA polymerase II-specific"/>
    <property type="evidence" value="ECO:0007669"/>
    <property type="project" value="TreeGrafter"/>
</dbReference>
<dbReference type="InterPro" id="IPR009060">
    <property type="entry name" value="UBA-like_sf"/>
</dbReference>
<dbReference type="SUPFAM" id="SSF82927">
    <property type="entry name" value="Cysteine-rich DNA binding domain, (DM domain)"/>
    <property type="match status" value="1"/>
</dbReference>
<dbReference type="Proteomes" id="UP001367676">
    <property type="component" value="Unassembled WGS sequence"/>
</dbReference>
<feature type="region of interest" description="Disordered" evidence="7">
    <location>
        <begin position="127"/>
        <end position="175"/>
    </location>
</feature>
<gene>
    <name evidence="9" type="ORF">V9T40_003111</name>
</gene>
<dbReference type="Pfam" id="PF03474">
    <property type="entry name" value="DMA"/>
    <property type="match status" value="1"/>
</dbReference>
<keyword evidence="10" id="KW-1185">Reference proteome</keyword>
<dbReference type="FunFam" id="4.10.1040.10:FF:000001">
    <property type="entry name" value="doublesex- and mab-3-related transcription factor 1"/>
    <property type="match status" value="1"/>
</dbReference>
<sequence>MEEAEKSSAGEKQFVLTRRPKCARCRNHGMISWLKGHKRQCRFKSCICAKCNLIAERQRVMAAQVALKRQQAAEDTIAIGLAAVATGNQYEYLPPGPIFGMKIIDPQGITSLILQLVYLFFSHQDDSDDSDSKSHPTPDIPGSNEPENKNGDKNSVDRKTETKSPPNIRSAASCDLTNEVPSTALDILSKLFPEKKKSVLELVLRRCGDDLLKAIEQCNPQKSAEFNYFDFGCRKNTEKYISEKMKSKQFTYFRGKIEKSDQRLLNRIIKVGNESKSAFHPFIPEEPPTAHQNSYRNELTTNFRISCGNGLPEAHQSNRKDELSSMLNYNNRFFSGLITSTLPQQTTLLQLPSSHHVYSVQCSSVVVLKLSHITAAFSRTHGSGGIQEGEGNRRWTEQSERGQREIRKDDARGVQPSQLKPNTPDGWYSALVATSMGTSALRDVPLVSIRIRAFTQRNLVLAAVIAAAEGSAAGVQQRPSLATGANSKRG</sequence>
<dbReference type="PANTHER" id="PTHR12322">
    <property type="entry name" value="DOUBLESEX AND MAB-3 RELATED TRANSCRIPTION FACTOR DMRT"/>
    <property type="match status" value="1"/>
</dbReference>
<name>A0AAN9TQN5_9HEMI</name>
<comment type="caution">
    <text evidence="9">The sequence shown here is derived from an EMBL/GenBank/DDBJ whole genome shotgun (WGS) entry which is preliminary data.</text>
</comment>
<evidence type="ECO:0000313" key="10">
    <source>
        <dbReference type="Proteomes" id="UP001367676"/>
    </source>
</evidence>
<dbReference type="PROSITE" id="PS40000">
    <property type="entry name" value="DM_1"/>
    <property type="match status" value="1"/>
</dbReference>
<dbReference type="GO" id="GO:0007548">
    <property type="term" value="P:sex differentiation"/>
    <property type="evidence" value="ECO:0007669"/>
    <property type="project" value="TreeGrafter"/>
</dbReference>
<dbReference type="PROSITE" id="PS50809">
    <property type="entry name" value="DM_2"/>
    <property type="match status" value="1"/>
</dbReference>
<dbReference type="Gene3D" id="4.10.1040.10">
    <property type="entry name" value="DM DNA-binding domain"/>
    <property type="match status" value="1"/>
</dbReference>
<dbReference type="AlphaFoldDB" id="A0AAN9TQN5"/>
<keyword evidence="3 6" id="KW-0862">Zinc</keyword>
<dbReference type="Pfam" id="PF00751">
    <property type="entry name" value="DM"/>
    <property type="match status" value="1"/>
</dbReference>
<accession>A0AAN9TQN5</accession>
<dbReference type="InterPro" id="IPR026607">
    <property type="entry name" value="DMRT"/>
</dbReference>
<feature type="DNA-binding region" description="DM" evidence="6">
    <location>
        <begin position="22"/>
        <end position="69"/>
    </location>
</feature>
<comment type="similarity">
    <text evidence="1">Belongs to the DMRT family.</text>
</comment>
<dbReference type="InterPro" id="IPR036407">
    <property type="entry name" value="DM_DNA-bd_sf"/>
</dbReference>
<dbReference type="GO" id="GO:0000978">
    <property type="term" value="F:RNA polymerase II cis-regulatory region sequence-specific DNA binding"/>
    <property type="evidence" value="ECO:0007669"/>
    <property type="project" value="TreeGrafter"/>
</dbReference>
<reference evidence="9 10" key="1">
    <citation type="submission" date="2024-03" db="EMBL/GenBank/DDBJ databases">
        <title>Adaptation during the transition from Ophiocordyceps entomopathogen to insect associate is accompanied by gene loss and intensified selection.</title>
        <authorList>
            <person name="Ward C.M."/>
            <person name="Onetto C.A."/>
            <person name="Borneman A.R."/>
        </authorList>
    </citation>
    <scope>NUCLEOTIDE SEQUENCE [LARGE SCALE GENOMIC DNA]</scope>
    <source>
        <strain evidence="9">AWRI1</strain>
        <tissue evidence="9">Single Adult Female</tissue>
    </source>
</reference>
<keyword evidence="2 6" id="KW-0479">Metal-binding</keyword>
<feature type="domain" description="DM" evidence="8">
    <location>
        <begin position="22"/>
        <end position="69"/>
    </location>
</feature>
<evidence type="ECO:0000256" key="1">
    <source>
        <dbReference type="ARBA" id="ARBA00006834"/>
    </source>
</evidence>
<evidence type="ECO:0000256" key="5">
    <source>
        <dbReference type="ARBA" id="ARBA00023242"/>
    </source>
</evidence>
<feature type="compositionally biased region" description="Basic and acidic residues" evidence="7">
    <location>
        <begin position="390"/>
        <end position="412"/>
    </location>
</feature>
<dbReference type="SUPFAM" id="SSF46934">
    <property type="entry name" value="UBA-like"/>
    <property type="match status" value="1"/>
</dbReference>
<feature type="compositionally biased region" description="Basic and acidic residues" evidence="7">
    <location>
        <begin position="146"/>
        <end position="162"/>
    </location>
</feature>
<evidence type="ECO:0000256" key="3">
    <source>
        <dbReference type="ARBA" id="ARBA00022833"/>
    </source>
</evidence>
<dbReference type="CDD" id="cd14370">
    <property type="entry name" value="CUE_DMA"/>
    <property type="match status" value="1"/>
</dbReference>
<dbReference type="SMART" id="SM00301">
    <property type="entry name" value="DM"/>
    <property type="match status" value="1"/>
</dbReference>
<dbReference type="InterPro" id="IPR005173">
    <property type="entry name" value="DMA"/>
</dbReference>
<dbReference type="GO" id="GO:0005634">
    <property type="term" value="C:nucleus"/>
    <property type="evidence" value="ECO:0007669"/>
    <property type="project" value="UniProtKB-SubCell"/>
</dbReference>
<dbReference type="GO" id="GO:0046872">
    <property type="term" value="F:metal ion binding"/>
    <property type="evidence" value="ECO:0007669"/>
    <property type="project" value="UniProtKB-KW"/>
</dbReference>
<dbReference type="PANTHER" id="PTHR12322:SF53">
    <property type="entry name" value="DOUBLESEX-MAB RELATED 11E"/>
    <property type="match status" value="1"/>
</dbReference>
<comment type="subcellular location">
    <subcellularLocation>
        <location evidence="6">Nucleus</location>
    </subcellularLocation>
</comment>
<proteinExistence type="inferred from homology"/>
<keyword evidence="4 6" id="KW-0238">DNA-binding</keyword>
<evidence type="ECO:0000256" key="7">
    <source>
        <dbReference type="SAM" id="MobiDB-lite"/>
    </source>
</evidence>
<feature type="region of interest" description="Disordered" evidence="7">
    <location>
        <begin position="380"/>
        <end position="422"/>
    </location>
</feature>
<evidence type="ECO:0000256" key="6">
    <source>
        <dbReference type="PROSITE-ProRule" id="PRU00070"/>
    </source>
</evidence>